<comment type="caution">
    <text evidence="1">The sequence shown here is derived from an EMBL/GenBank/DDBJ whole genome shotgun (WGS) entry which is preliminary data.</text>
</comment>
<sequence>MLNKIDSNKTFTDLYGDHFDKVVFGNPDIESEFQAHVKMEFWGGEDSIALYEKGVKGTP</sequence>
<accession>X0RHV7</accession>
<gene>
    <name evidence="1" type="ORF">S01H1_12472</name>
</gene>
<protein>
    <submittedName>
        <fullName evidence="1">Uncharacterized protein</fullName>
    </submittedName>
</protein>
<evidence type="ECO:0000313" key="1">
    <source>
        <dbReference type="EMBL" id="GAF68439.1"/>
    </source>
</evidence>
<dbReference type="AlphaFoldDB" id="X0RHV7"/>
<reference evidence="1" key="1">
    <citation type="journal article" date="2014" name="Front. Microbiol.">
        <title>High frequency of phylogenetically diverse reductive dehalogenase-homologous genes in deep subseafloor sedimentary metagenomes.</title>
        <authorList>
            <person name="Kawai M."/>
            <person name="Futagami T."/>
            <person name="Toyoda A."/>
            <person name="Takaki Y."/>
            <person name="Nishi S."/>
            <person name="Hori S."/>
            <person name="Arai W."/>
            <person name="Tsubouchi T."/>
            <person name="Morono Y."/>
            <person name="Uchiyama I."/>
            <person name="Ito T."/>
            <person name="Fujiyama A."/>
            <person name="Inagaki F."/>
            <person name="Takami H."/>
        </authorList>
    </citation>
    <scope>NUCLEOTIDE SEQUENCE</scope>
    <source>
        <strain evidence="1">Expedition CK06-06</strain>
    </source>
</reference>
<feature type="non-terminal residue" evidence="1">
    <location>
        <position position="59"/>
    </location>
</feature>
<name>X0RHV7_9ZZZZ</name>
<proteinExistence type="predicted"/>
<dbReference type="EMBL" id="BARS01006404">
    <property type="protein sequence ID" value="GAF68439.1"/>
    <property type="molecule type" value="Genomic_DNA"/>
</dbReference>
<organism evidence="1">
    <name type="scientific">marine sediment metagenome</name>
    <dbReference type="NCBI Taxonomy" id="412755"/>
    <lineage>
        <taxon>unclassified sequences</taxon>
        <taxon>metagenomes</taxon>
        <taxon>ecological metagenomes</taxon>
    </lineage>
</organism>